<keyword evidence="16" id="KW-0472">Membrane</keyword>
<feature type="region of interest" description="Disordered" evidence="15">
    <location>
        <begin position="346"/>
        <end position="365"/>
    </location>
</feature>
<dbReference type="Pfam" id="PF01239">
    <property type="entry name" value="PPTA"/>
    <property type="match status" value="5"/>
</dbReference>
<keyword evidence="7" id="KW-0732">Signal</keyword>
<evidence type="ECO:0000256" key="2">
    <source>
        <dbReference type="ARBA" id="ARBA00006734"/>
    </source>
</evidence>
<dbReference type="SUPFAM" id="SSF48439">
    <property type="entry name" value="Protein prenylyltransferase"/>
    <property type="match status" value="1"/>
</dbReference>
<dbReference type="Pfam" id="PF01064">
    <property type="entry name" value="Activin_recp"/>
    <property type="match status" value="1"/>
</dbReference>
<keyword evidence="16" id="KW-1133">Transmembrane helix</keyword>
<evidence type="ECO:0000256" key="8">
    <source>
        <dbReference type="ARBA" id="ARBA00022737"/>
    </source>
</evidence>
<comment type="caution">
    <text evidence="18">The sequence shown here is derived from an EMBL/GenBank/DDBJ whole genome shotgun (WGS) entry which is preliminary data.</text>
</comment>
<feature type="domain" description="Activin types I and II receptor" evidence="17">
    <location>
        <begin position="412"/>
        <end position="514"/>
    </location>
</feature>
<dbReference type="PANTHER" id="PTHR11129:SF1">
    <property type="entry name" value="PROTEIN FARNESYLTRANSFERASE_GERANYLGERANYLTRANSFERASE TYPE-1 SUBUNIT ALPHA"/>
    <property type="match status" value="1"/>
</dbReference>
<keyword evidence="8" id="KW-0677">Repeat</keyword>
<evidence type="ECO:0000256" key="3">
    <source>
        <dbReference type="ARBA" id="ARBA00012700"/>
    </source>
</evidence>
<keyword evidence="19" id="KW-1185">Reference proteome</keyword>
<comment type="similarity">
    <text evidence="2">Belongs to the protein prenyltransferase subunit alpha family.</text>
</comment>
<dbReference type="GO" id="GO:0004660">
    <property type="term" value="F:protein farnesyltransferase activity"/>
    <property type="evidence" value="ECO:0007669"/>
    <property type="project" value="UniProtKB-EC"/>
</dbReference>
<protein>
    <recommendedName>
        <fullName evidence="10">Protein farnesyltransferase/geranylgeranyltransferase type-1 subunit alpha</fullName>
        <ecNumber evidence="4">2.5.1.58</ecNumber>
        <ecNumber evidence="3">2.5.1.59</ecNumber>
    </recommendedName>
    <alternativeName>
        <fullName evidence="13">CAAX farnesyltransferase subunit alpha</fullName>
    </alternativeName>
    <alternativeName>
        <fullName evidence="12">FTase-alpha</fullName>
    </alternativeName>
    <alternativeName>
        <fullName evidence="11">Ras proteins prenyltransferase subunit alpha</fullName>
    </alternativeName>
    <alternativeName>
        <fullName evidence="14">Type I protein geranyl-geranyltransferase subunit alpha</fullName>
    </alternativeName>
</protein>
<feature type="compositionally biased region" description="Low complexity" evidence="15">
    <location>
        <begin position="346"/>
        <end position="359"/>
    </location>
</feature>
<accession>A0A0V1NAJ0</accession>
<keyword evidence="5" id="KW-0637">Prenyltransferase</keyword>
<evidence type="ECO:0000256" key="7">
    <source>
        <dbReference type="ARBA" id="ARBA00022729"/>
    </source>
</evidence>
<keyword evidence="9" id="KW-0460">Magnesium</keyword>
<evidence type="ECO:0000256" key="12">
    <source>
        <dbReference type="ARBA" id="ARBA00042436"/>
    </source>
</evidence>
<dbReference type="InterPro" id="IPR002088">
    <property type="entry name" value="Prenyl_trans_a"/>
</dbReference>
<dbReference type="Proteomes" id="UP000054843">
    <property type="component" value="Unassembled WGS sequence"/>
</dbReference>
<proteinExistence type="inferred from homology"/>
<dbReference type="OrthoDB" id="272289at2759"/>
<evidence type="ECO:0000256" key="15">
    <source>
        <dbReference type="SAM" id="MobiDB-lite"/>
    </source>
</evidence>
<dbReference type="EMBL" id="JYDO01000001">
    <property type="protein sequence ID" value="KRZ80670.1"/>
    <property type="molecule type" value="Genomic_DNA"/>
</dbReference>
<dbReference type="InterPro" id="IPR000472">
    <property type="entry name" value="Activin_recp"/>
</dbReference>
<dbReference type="CDD" id="cd23576">
    <property type="entry name" value="TFP_LU_ECD_BAMBI"/>
    <property type="match status" value="1"/>
</dbReference>
<evidence type="ECO:0000259" key="17">
    <source>
        <dbReference type="Pfam" id="PF01064"/>
    </source>
</evidence>
<keyword evidence="6 18" id="KW-0808">Transferase</keyword>
<dbReference type="GO" id="GO:0005953">
    <property type="term" value="C:CAAX-protein geranylgeranyltransferase complex"/>
    <property type="evidence" value="ECO:0007669"/>
    <property type="project" value="TreeGrafter"/>
</dbReference>
<feature type="non-terminal residue" evidence="18">
    <location>
        <position position="666"/>
    </location>
</feature>
<dbReference type="PANTHER" id="PTHR11129">
    <property type="entry name" value="PROTEIN FARNESYLTRANSFERASE ALPHA SUBUNIT/RAB GERANYLGERANYL TRANSFERASE ALPHA SUBUNIT"/>
    <property type="match status" value="1"/>
</dbReference>
<dbReference type="Gene3D" id="1.25.40.120">
    <property type="entry name" value="Protein prenylyltransferase"/>
    <property type="match status" value="1"/>
</dbReference>
<dbReference type="GO" id="GO:0005965">
    <property type="term" value="C:protein farnesyltransferase complex"/>
    <property type="evidence" value="ECO:0007669"/>
    <property type="project" value="TreeGrafter"/>
</dbReference>
<dbReference type="EC" id="2.5.1.59" evidence="3"/>
<dbReference type="GO" id="GO:0004675">
    <property type="term" value="F:transmembrane receptor protein serine/threonine kinase activity"/>
    <property type="evidence" value="ECO:0007669"/>
    <property type="project" value="InterPro"/>
</dbReference>
<gene>
    <name evidence="18" type="primary">FNTA</name>
    <name evidence="18" type="ORF">T10_9853</name>
</gene>
<evidence type="ECO:0000256" key="5">
    <source>
        <dbReference type="ARBA" id="ARBA00022602"/>
    </source>
</evidence>
<evidence type="ECO:0000256" key="4">
    <source>
        <dbReference type="ARBA" id="ARBA00012702"/>
    </source>
</evidence>
<evidence type="ECO:0000256" key="6">
    <source>
        <dbReference type="ARBA" id="ARBA00022679"/>
    </source>
</evidence>
<dbReference type="GO" id="GO:0016020">
    <property type="term" value="C:membrane"/>
    <property type="evidence" value="ECO:0007669"/>
    <property type="project" value="InterPro"/>
</dbReference>
<evidence type="ECO:0000256" key="9">
    <source>
        <dbReference type="ARBA" id="ARBA00022842"/>
    </source>
</evidence>
<evidence type="ECO:0000313" key="18">
    <source>
        <dbReference type="EMBL" id="KRZ80670.1"/>
    </source>
</evidence>
<evidence type="ECO:0000256" key="10">
    <source>
        <dbReference type="ARBA" id="ARBA00040965"/>
    </source>
</evidence>
<evidence type="ECO:0000313" key="19">
    <source>
        <dbReference type="Proteomes" id="UP000054843"/>
    </source>
</evidence>
<evidence type="ECO:0000256" key="16">
    <source>
        <dbReference type="SAM" id="Phobius"/>
    </source>
</evidence>
<dbReference type="STRING" id="268474.A0A0V1NAJ0"/>
<evidence type="ECO:0000256" key="13">
    <source>
        <dbReference type="ARBA" id="ARBA00043086"/>
    </source>
</evidence>
<dbReference type="PROSITE" id="PS51147">
    <property type="entry name" value="PFTA"/>
    <property type="match status" value="5"/>
</dbReference>
<evidence type="ECO:0000256" key="1">
    <source>
        <dbReference type="ARBA" id="ARBA00001946"/>
    </source>
</evidence>
<name>A0A0V1NAJ0_9BILA</name>
<evidence type="ECO:0000256" key="14">
    <source>
        <dbReference type="ARBA" id="ARBA00043219"/>
    </source>
</evidence>
<organism evidence="18 19">
    <name type="scientific">Trichinella papuae</name>
    <dbReference type="NCBI Taxonomy" id="268474"/>
    <lineage>
        <taxon>Eukaryota</taxon>
        <taxon>Metazoa</taxon>
        <taxon>Ecdysozoa</taxon>
        <taxon>Nematoda</taxon>
        <taxon>Enoplea</taxon>
        <taxon>Dorylaimia</taxon>
        <taxon>Trichinellida</taxon>
        <taxon>Trichinellidae</taxon>
        <taxon>Trichinella</taxon>
    </lineage>
</organism>
<evidence type="ECO:0000256" key="11">
    <source>
        <dbReference type="ARBA" id="ARBA00041392"/>
    </source>
</evidence>
<comment type="cofactor">
    <cofactor evidence="1">
        <name>Mg(2+)</name>
        <dbReference type="ChEBI" id="CHEBI:18420"/>
    </cofactor>
</comment>
<dbReference type="AlphaFoldDB" id="A0A0V1NAJ0"/>
<reference evidence="18 19" key="1">
    <citation type="submission" date="2015-01" db="EMBL/GenBank/DDBJ databases">
        <title>Evolution of Trichinella species and genotypes.</title>
        <authorList>
            <person name="Korhonen P.K."/>
            <person name="Edoardo P."/>
            <person name="Giuseppe L.R."/>
            <person name="Gasser R.B."/>
        </authorList>
    </citation>
    <scope>NUCLEOTIDE SEQUENCE [LARGE SCALE GENOMIC DNA]</scope>
    <source>
        <strain evidence="18">ISS1980</strain>
    </source>
</reference>
<sequence>MGESVCMFNSSEFKDVQPIYLSEEESGVINITCSKKFEDVYAYFRALFNKQEISERALKLTEEAANLNPANYTVWYYRRKILKELNKDLKKEVEFCSRMTDETPKNYQIWHHRRLLIEILNDPTGELEFTQSMLQEDYKNYHAWQHRQWLISHFKLWDNELVYSEEMIKKDARNNSAWNYRYFVINSTTGFDAQVTEREIQLTLEHIKKLPHNESAWNYLNGIVEDRGASSFENVVNFCEYLLSNKQTPPQLLAFLYAAYLDKFQKTGDENFKNNAIKASQRAAAEVENGKMKIDEEELIAGRCRTHTTADRQTACCLHKNNEQVFQLMAPLSAGRLGGATSKISKQQSSLSSSSSSSSVNGKATRGSEEHFYCGYYILRLTVIMPNVSHNFTCSLFISFIFAIHFGESLLLRCYCNLPSCIKSAYMCKSKIGCFEDFEPSTWKKSNQNGVWRGCLELKAEKPYKCVTEFTLETVGKSATDGHHSLSSGEKAATLLEQLSTAAVVRCCKEDMCNYFSYSDIQNQHLQSDSIFSESDDTTADDRQNGSETFWFQIAIIAISLTIACIFVIFLIVGYYISKTGVFKLAHRTSDWKAKLLSITDQRPRFSLNNSSLHKFNLNTLLFVEPNQPVKSENARTVLVSPVSLFSAEDTVAKNGKKLPVIVILK</sequence>
<dbReference type="EC" id="2.5.1.58" evidence="4"/>
<keyword evidence="16" id="KW-0812">Transmembrane</keyword>
<feature type="transmembrane region" description="Helical" evidence="16">
    <location>
        <begin position="550"/>
        <end position="577"/>
    </location>
</feature>
<dbReference type="GO" id="GO:0004662">
    <property type="term" value="F:CAAX-protein geranylgeranyltransferase activity"/>
    <property type="evidence" value="ECO:0007669"/>
    <property type="project" value="UniProtKB-EC"/>
</dbReference>